<name>G0L2L3_ZOBGA</name>
<proteinExistence type="predicted"/>
<reference evidence="1 2" key="2">
    <citation type="journal article" date="2012" name="Environ. Microbiol.">
        <title>Characterization of the first alginolytic operons in a marine bacterium: from their emergence in marine Flavobacteriia to their independent transfers to marine Proteobacteria and human gut Bacteroides.</title>
        <authorList>
            <person name="Thomas F."/>
            <person name="Barbeyron T."/>
            <person name="Tonon T."/>
            <person name="Genicot S."/>
            <person name="Czjzek M."/>
            <person name="Michel G."/>
        </authorList>
    </citation>
    <scope>NUCLEOTIDE SEQUENCE [LARGE SCALE GENOMIC DNA]</scope>
    <source>
        <strain evidence="2">DSM 12802 / CCUG 47099 / CIP 106680 / NCIMB 13871 / Dsij</strain>
    </source>
</reference>
<organism evidence="1 2">
    <name type="scientific">Zobellia galactanivorans (strain DSM 12802 / CCUG 47099 / CIP 106680 / NCIMB 13871 / Dsij)</name>
    <dbReference type="NCBI Taxonomy" id="63186"/>
    <lineage>
        <taxon>Bacteria</taxon>
        <taxon>Pseudomonadati</taxon>
        <taxon>Bacteroidota</taxon>
        <taxon>Flavobacteriia</taxon>
        <taxon>Flavobacteriales</taxon>
        <taxon>Flavobacteriaceae</taxon>
        <taxon>Zobellia</taxon>
    </lineage>
</organism>
<protein>
    <submittedName>
        <fullName evidence="1">Conserved hypothetical membrane protein</fullName>
    </submittedName>
</protein>
<dbReference type="HOGENOM" id="CLU_026773_0_0_10"/>
<dbReference type="CDD" id="cd08994">
    <property type="entry name" value="GH43_62_32_68_117_130-like"/>
    <property type="match status" value="1"/>
</dbReference>
<dbReference type="SUPFAM" id="SSF75005">
    <property type="entry name" value="Arabinanase/levansucrase/invertase"/>
    <property type="match status" value="1"/>
</dbReference>
<dbReference type="AlphaFoldDB" id="G0L2L3"/>
<dbReference type="STRING" id="63186.ZOBELLIA_1000"/>
<evidence type="ECO:0000313" key="2">
    <source>
        <dbReference type="Proteomes" id="UP000008898"/>
    </source>
</evidence>
<dbReference type="RefSeq" id="WP_013992369.1">
    <property type="nucleotide sequence ID" value="NC_015844.1"/>
</dbReference>
<dbReference type="InterPro" id="IPR023296">
    <property type="entry name" value="Glyco_hydro_beta-prop_sf"/>
</dbReference>
<gene>
    <name evidence="1" type="ordered locus">zobellia_1000</name>
</gene>
<dbReference type="PATRIC" id="fig|63186.3.peg.983"/>
<dbReference type="OrthoDB" id="9794572at2"/>
<dbReference type="Gene3D" id="2.60.120.260">
    <property type="entry name" value="Galactose-binding domain-like"/>
    <property type="match status" value="1"/>
</dbReference>
<dbReference type="KEGG" id="zga:ZOBELLIA_1000"/>
<keyword evidence="2" id="KW-1185">Reference proteome</keyword>
<reference evidence="2" key="1">
    <citation type="submission" date="2009-07" db="EMBL/GenBank/DDBJ databases">
        <title>Complete genome sequence of Zobellia galactanivorans Dsij.</title>
        <authorList>
            <consortium name="Genoscope - CEA"/>
        </authorList>
    </citation>
    <scope>NUCLEOTIDE SEQUENCE [LARGE SCALE GENOMIC DNA]</scope>
    <source>
        <strain evidence="2">DSM 12802 / CCUG 47099 / CIP 106680 / NCIMB 13871 / Dsij</strain>
    </source>
</reference>
<dbReference type="EMBL" id="FP476056">
    <property type="protein sequence ID" value="CAZ95057.1"/>
    <property type="molecule type" value="Genomic_DNA"/>
</dbReference>
<sequence>MIFKYTIVICLYMFGTLTGLSQGTPQSVNIVEGGSFKDLILPIPITKKLMGDNIWGNDNVLPRDLDNGVEGVEWSYWGGNPILGKDGKYHIAIARWREATGHWGWPKSEVAHAVANSVLGPYKVTGTILPLAHNPEVIELNDGTYLLHVSKGNMYTSKKFNGPWELQGKIKIDQRGHKGLTHLYTNLTGLQRKDGSFLFFTKRGDVMISKTKITGPYEIVSSRNYDRYSGYPEDPVIWKSRYQYHVIFNHAVDKKSVYMRSLDGINWNIEPGEPYDKSVFRYSDGTVNEWCKFERPKVVQDEFGRATNLSLAVIDVEKHLDLGNDQHNSKQVILPLLTERLIEIVNTDIITSNTQEVKIRIKAEKDYNPADTIDIESLRLGVSEAVNFGGGLKPVASKVVKGDLEVTFIWDGSEIGSSNYDLKILGRAMTGEVVFGYALLPQYREDPASLVTLPIKIKDSILYTEVENFGLKKSAPCKLKIFKYFNQKRELLKQFDIKALKAYETYKIKFPVEGDARVEYEALLVSTEEETRFWNKVDDSDFSIVYKGNWSENKMGKSIYFGAEQVATDEGASAAFFFSGTQARCYGRISKEMGSFNVFIDDIFIEKIDCYFGVDLQNMIIYQTKTLPLGLHKLELVATGEHYKGNDKGPVTIDAFSYIE</sequence>
<accession>G0L2L3</accession>
<evidence type="ECO:0000313" key="1">
    <source>
        <dbReference type="EMBL" id="CAZ95057.1"/>
    </source>
</evidence>
<dbReference type="Proteomes" id="UP000008898">
    <property type="component" value="Chromosome"/>
</dbReference>
<dbReference type="Gene3D" id="2.115.10.20">
    <property type="entry name" value="Glycosyl hydrolase domain, family 43"/>
    <property type="match status" value="1"/>
</dbReference>